<dbReference type="Gene3D" id="3.40.50.620">
    <property type="entry name" value="HUPs"/>
    <property type="match status" value="1"/>
</dbReference>
<dbReference type="SUPFAM" id="SSF56235">
    <property type="entry name" value="N-terminal nucleophile aminohydrolases (Ntn hydrolases)"/>
    <property type="match status" value="1"/>
</dbReference>
<dbReference type="SUPFAM" id="SSF52402">
    <property type="entry name" value="Adenine nucleotide alpha hydrolases-like"/>
    <property type="match status" value="1"/>
</dbReference>
<reference evidence="6 7" key="1">
    <citation type="submission" date="2023-09" db="EMBL/GenBank/DDBJ databases">
        <title>Novel taxa isolated from Blanes Bay.</title>
        <authorList>
            <person name="Rey-Velasco X."/>
            <person name="Lucena T."/>
        </authorList>
    </citation>
    <scope>NUCLEOTIDE SEQUENCE [LARGE SCALE GENOMIC DNA]</scope>
    <source>
        <strain evidence="6 7">S356</strain>
    </source>
</reference>
<name>A0ABU3LIB4_9FLAO</name>
<dbReference type="InterPro" id="IPR029055">
    <property type="entry name" value="Ntn_hydrolases_N"/>
</dbReference>
<organism evidence="6 7">
    <name type="scientific">Asprobacillus argus</name>
    <dbReference type="NCBI Taxonomy" id="3076534"/>
    <lineage>
        <taxon>Bacteria</taxon>
        <taxon>Pseudomonadati</taxon>
        <taxon>Bacteroidota</taxon>
        <taxon>Flavobacteriia</taxon>
        <taxon>Flavobacteriales</taxon>
        <taxon>Flavobacteriaceae</taxon>
        <taxon>Asprobacillus</taxon>
    </lineage>
</organism>
<keyword evidence="4" id="KW-0315">Glutamine amidotransferase</keyword>
<dbReference type="Gene3D" id="3.60.20.10">
    <property type="entry name" value="Glutamine Phosphoribosylpyrophosphate, subunit 1, domain 1"/>
    <property type="match status" value="1"/>
</dbReference>
<proteinExistence type="predicted"/>
<dbReference type="Proteomes" id="UP001257277">
    <property type="component" value="Unassembled WGS sequence"/>
</dbReference>
<keyword evidence="7" id="KW-1185">Reference proteome</keyword>
<evidence type="ECO:0000256" key="2">
    <source>
        <dbReference type="ARBA" id="ARBA00012916"/>
    </source>
</evidence>
<keyword evidence="3" id="KW-0808">Transferase</keyword>
<dbReference type="EMBL" id="JAVTTO010000005">
    <property type="protein sequence ID" value="MDT7833444.1"/>
    <property type="molecule type" value="Genomic_DNA"/>
</dbReference>
<feature type="domain" description="Glutamine amidotransferase type-2" evidence="5">
    <location>
        <begin position="2"/>
        <end position="247"/>
    </location>
</feature>
<sequence length="677" mass="77804">MCGIFGVITKKESHYDNRFLTKSLKALAKLSETRGKDSSGLCTINHDKNSFEIVKGPIPANELLKRDRVEENLKNIFSKKNNDNYKLAFGHARLVTNGTQLEDANNQPVIKNDIICIHNGIVVNVDELWEEHPELVRADEIDTEVLPSLIRNELNKGFSLESSVCKTVNKVFGTASLAMTFADIEKFVLTTNNGSLYVLHNNKDIVFFASERAMLNGLLKKLQIESKIGEFELFQLKANQIFTVDLNSFKFEKKLFSEINDSKGDTEYLGNKRSIHVHGEKSRKKQISTVLDLNSIHLSSEAAKDQEMLIYPMDEIKKLKRCTTCILPETFPFIEFDEKGECNYCKNYKKKNQARPLDELKALVEPYRSKDGSPDCLVPFSGGRDSMYVMHIIKKELGLNPIAFTYDWGMVTDLARRNIARICGELGVENIIVAADIHWKRANIRKNIKAWLKKPDLGMIPLFMAGDKFFFYYADKVKKQTGIKLNIWGINHLENTDFKTGFGGLAPQFEKDKIYSLSVKNQLKLFGFVGKNLIKSPGYFNQSMLDSLGSFASRYVAPKKDYYHLFDYMQWDEKTIEDIIINDYKWETSIDTNSTWRIGDGTASFYNYVYTLVAGFSENDTFRSNQVREGMLTREDALNLVYEENRPRYNSLKWYLEIIGLDFRDTISEVNKMKRLF</sequence>
<evidence type="ECO:0000256" key="1">
    <source>
        <dbReference type="ARBA" id="ARBA00001031"/>
    </source>
</evidence>
<accession>A0ABU3LIB4</accession>
<dbReference type="RefSeq" id="WP_349242695.1">
    <property type="nucleotide sequence ID" value="NZ_JAVTTO010000005.1"/>
</dbReference>
<evidence type="ECO:0000256" key="4">
    <source>
        <dbReference type="ARBA" id="ARBA00022962"/>
    </source>
</evidence>
<dbReference type="InterPro" id="IPR014729">
    <property type="entry name" value="Rossmann-like_a/b/a_fold"/>
</dbReference>
<comment type="caution">
    <text evidence="6">The sequence shown here is derived from an EMBL/GenBank/DDBJ whole genome shotgun (WGS) entry which is preliminary data.</text>
</comment>
<protein>
    <recommendedName>
        <fullName evidence="2">glutamine--fructose-6-phosphate transaminase (isomerizing)</fullName>
        <ecNumber evidence="2">2.6.1.16</ecNumber>
    </recommendedName>
</protein>
<dbReference type="InterPro" id="IPR017932">
    <property type="entry name" value="GATase_2_dom"/>
</dbReference>
<evidence type="ECO:0000256" key="3">
    <source>
        <dbReference type="ARBA" id="ARBA00022679"/>
    </source>
</evidence>
<evidence type="ECO:0000313" key="7">
    <source>
        <dbReference type="Proteomes" id="UP001257277"/>
    </source>
</evidence>
<gene>
    <name evidence="6" type="ORF">RQM59_13735</name>
</gene>
<dbReference type="EC" id="2.6.1.16" evidence="2"/>
<dbReference type="CDD" id="cd00352">
    <property type="entry name" value="Gn_AT_II"/>
    <property type="match status" value="1"/>
</dbReference>
<comment type="catalytic activity">
    <reaction evidence="1">
        <text>D-fructose 6-phosphate + L-glutamine = D-glucosamine 6-phosphate + L-glutamate</text>
        <dbReference type="Rhea" id="RHEA:13237"/>
        <dbReference type="ChEBI" id="CHEBI:29985"/>
        <dbReference type="ChEBI" id="CHEBI:58359"/>
        <dbReference type="ChEBI" id="CHEBI:58725"/>
        <dbReference type="ChEBI" id="CHEBI:61527"/>
        <dbReference type="EC" id="2.6.1.16"/>
    </reaction>
</comment>
<dbReference type="Pfam" id="PF13537">
    <property type="entry name" value="GATase_7"/>
    <property type="match status" value="1"/>
</dbReference>
<dbReference type="PANTHER" id="PTHR10937">
    <property type="entry name" value="GLUCOSAMINE--FRUCTOSE-6-PHOSPHATE AMINOTRANSFERASE, ISOMERIZING"/>
    <property type="match status" value="1"/>
</dbReference>
<evidence type="ECO:0000313" key="6">
    <source>
        <dbReference type="EMBL" id="MDT7833444.1"/>
    </source>
</evidence>
<evidence type="ECO:0000259" key="5">
    <source>
        <dbReference type="PROSITE" id="PS51278"/>
    </source>
</evidence>
<dbReference type="PROSITE" id="PS51278">
    <property type="entry name" value="GATASE_TYPE_2"/>
    <property type="match status" value="1"/>
</dbReference>